<dbReference type="EMBL" id="POUA01000212">
    <property type="protein sequence ID" value="PZG38885.1"/>
    <property type="molecule type" value="Genomic_DNA"/>
</dbReference>
<protein>
    <submittedName>
        <fullName evidence="2">Transcriptional regulator</fullName>
    </submittedName>
</protein>
<dbReference type="Gene3D" id="3.30.420.40">
    <property type="match status" value="1"/>
</dbReference>
<accession>A0A2W2GF88</accession>
<feature type="non-terminal residue" evidence="2">
    <location>
        <position position="1"/>
    </location>
</feature>
<organism evidence="2 3">
    <name type="scientific">Spongiactinospora gelatinilytica</name>
    <dbReference type="NCBI Taxonomy" id="2666298"/>
    <lineage>
        <taxon>Bacteria</taxon>
        <taxon>Bacillati</taxon>
        <taxon>Actinomycetota</taxon>
        <taxon>Actinomycetes</taxon>
        <taxon>Streptosporangiales</taxon>
        <taxon>Streptosporangiaceae</taxon>
        <taxon>Spongiactinospora</taxon>
    </lineage>
</organism>
<dbReference type="SUPFAM" id="SSF53067">
    <property type="entry name" value="Actin-like ATPase domain"/>
    <property type="match status" value="1"/>
</dbReference>
<dbReference type="RefSeq" id="WP_146607594.1">
    <property type="nucleotide sequence ID" value="NZ_POUA01000212.1"/>
</dbReference>
<dbReference type="Pfam" id="PF00480">
    <property type="entry name" value="ROK"/>
    <property type="match status" value="1"/>
</dbReference>
<comment type="caution">
    <text evidence="2">The sequence shown here is derived from an EMBL/GenBank/DDBJ whole genome shotgun (WGS) entry which is preliminary data.</text>
</comment>
<proteinExistence type="inferred from homology"/>
<dbReference type="PANTHER" id="PTHR18964:SF173">
    <property type="entry name" value="GLUCOKINASE"/>
    <property type="match status" value="1"/>
</dbReference>
<dbReference type="InterPro" id="IPR043129">
    <property type="entry name" value="ATPase_NBD"/>
</dbReference>
<dbReference type="InterPro" id="IPR000600">
    <property type="entry name" value="ROK"/>
</dbReference>
<sequence>ELGHSSTDASGLLCACGNRGCLETKVGGQALLSHVTALHGDDLTLGRLAELARSGDPGCVRIVSDAAQDIVTGLANVVAVLTPQRFILGGELAGAGSALLDPVSRGMQRMASPRSWRGSVALAELGGQAIVRGAARFAFGGSAHVFSL</sequence>
<evidence type="ECO:0000256" key="1">
    <source>
        <dbReference type="ARBA" id="ARBA00006479"/>
    </source>
</evidence>
<reference evidence="2 3" key="1">
    <citation type="submission" date="2018-01" db="EMBL/GenBank/DDBJ databases">
        <title>Draft genome sequence of Sphaerisporangium sp. 7K107.</title>
        <authorList>
            <person name="Sahin N."/>
            <person name="Saygin H."/>
            <person name="Ay H."/>
        </authorList>
    </citation>
    <scope>NUCLEOTIDE SEQUENCE [LARGE SCALE GENOMIC DNA]</scope>
    <source>
        <strain evidence="2 3">7K107</strain>
    </source>
</reference>
<evidence type="ECO:0000313" key="2">
    <source>
        <dbReference type="EMBL" id="PZG38885.1"/>
    </source>
</evidence>
<evidence type="ECO:0000313" key="3">
    <source>
        <dbReference type="Proteomes" id="UP000248544"/>
    </source>
</evidence>
<name>A0A2W2GF88_9ACTN</name>
<keyword evidence="3" id="KW-1185">Reference proteome</keyword>
<dbReference type="AlphaFoldDB" id="A0A2W2GF88"/>
<dbReference type="Proteomes" id="UP000248544">
    <property type="component" value="Unassembled WGS sequence"/>
</dbReference>
<gene>
    <name evidence="2" type="ORF">C1I98_24060</name>
</gene>
<dbReference type="PANTHER" id="PTHR18964">
    <property type="entry name" value="ROK (REPRESSOR, ORF, KINASE) FAMILY"/>
    <property type="match status" value="1"/>
</dbReference>
<comment type="similarity">
    <text evidence="1">Belongs to the ROK (NagC/XylR) family.</text>
</comment>